<evidence type="ECO:0000313" key="2">
    <source>
        <dbReference type="EMBL" id="GEN83094.1"/>
    </source>
</evidence>
<organism evidence="2 3">
    <name type="scientific">Sporosarcina luteola</name>
    <dbReference type="NCBI Taxonomy" id="582850"/>
    <lineage>
        <taxon>Bacteria</taxon>
        <taxon>Bacillati</taxon>
        <taxon>Bacillota</taxon>
        <taxon>Bacilli</taxon>
        <taxon>Bacillales</taxon>
        <taxon>Caryophanaceae</taxon>
        <taxon>Sporosarcina</taxon>
    </lineage>
</organism>
<sequence>MKEWVGFNFQQEIERLKELFGFDYVGIALVQTPERGFELKWAYVTGNQSERHRRIILQSGKGVAGLVFKTGKPMYIGDALNELGTNNLFNYPIVVAEGLKSFGAIPLYKYNRVNGVMLVGYRKNQGLTVEQFEQFKQEIGKKFGPFYDKEMVKDESVQ</sequence>
<feature type="domain" description="GAF" evidence="1">
    <location>
        <begin position="14"/>
        <end position="136"/>
    </location>
</feature>
<reference evidence="2 3" key="1">
    <citation type="submission" date="2019-07" db="EMBL/GenBank/DDBJ databases">
        <title>Whole genome shotgun sequence of Sporosarcina luteola NBRC 105378.</title>
        <authorList>
            <person name="Hosoyama A."/>
            <person name="Uohara A."/>
            <person name="Ohji S."/>
            <person name="Ichikawa N."/>
        </authorList>
    </citation>
    <scope>NUCLEOTIDE SEQUENCE [LARGE SCALE GENOMIC DNA]</scope>
    <source>
        <strain evidence="2 3">NBRC 105378</strain>
    </source>
</reference>
<protein>
    <recommendedName>
        <fullName evidence="1">GAF domain-containing protein</fullName>
    </recommendedName>
</protein>
<evidence type="ECO:0000259" key="1">
    <source>
        <dbReference type="Pfam" id="PF13185"/>
    </source>
</evidence>
<dbReference type="AlphaFoldDB" id="A0A511Z6N9"/>
<dbReference type="InterPro" id="IPR003018">
    <property type="entry name" value="GAF"/>
</dbReference>
<gene>
    <name evidence="2" type="ORF">SLU01_14060</name>
</gene>
<dbReference type="RefSeq" id="WP_147056696.1">
    <property type="nucleotide sequence ID" value="NZ_BJYL01000017.1"/>
</dbReference>
<evidence type="ECO:0000313" key="3">
    <source>
        <dbReference type="Proteomes" id="UP000321901"/>
    </source>
</evidence>
<dbReference type="Proteomes" id="UP000321901">
    <property type="component" value="Unassembled WGS sequence"/>
</dbReference>
<name>A0A511Z6N9_9BACL</name>
<keyword evidence="3" id="KW-1185">Reference proteome</keyword>
<dbReference type="InterPro" id="IPR029016">
    <property type="entry name" value="GAF-like_dom_sf"/>
</dbReference>
<accession>A0A511Z6N9</accession>
<comment type="caution">
    <text evidence="2">The sequence shown here is derived from an EMBL/GenBank/DDBJ whole genome shotgun (WGS) entry which is preliminary data.</text>
</comment>
<dbReference type="SUPFAM" id="SSF55781">
    <property type="entry name" value="GAF domain-like"/>
    <property type="match status" value="1"/>
</dbReference>
<dbReference type="OrthoDB" id="2360948at2"/>
<dbReference type="Gene3D" id="3.30.450.40">
    <property type="match status" value="1"/>
</dbReference>
<dbReference type="EMBL" id="BJYL01000017">
    <property type="protein sequence ID" value="GEN83094.1"/>
    <property type="molecule type" value="Genomic_DNA"/>
</dbReference>
<dbReference type="Pfam" id="PF13185">
    <property type="entry name" value="GAF_2"/>
    <property type="match status" value="1"/>
</dbReference>
<proteinExistence type="predicted"/>